<dbReference type="EMBL" id="JAOL01000072">
    <property type="protein sequence ID" value="EUA92682.1"/>
    <property type="molecule type" value="Genomic_DNA"/>
</dbReference>
<organism evidence="1 2">
    <name type="scientific">Mycobacterium ulcerans str. Harvey</name>
    <dbReference type="NCBI Taxonomy" id="1299332"/>
    <lineage>
        <taxon>Bacteria</taxon>
        <taxon>Bacillati</taxon>
        <taxon>Actinomycetota</taxon>
        <taxon>Actinomycetes</taxon>
        <taxon>Mycobacteriales</taxon>
        <taxon>Mycobacteriaceae</taxon>
        <taxon>Mycobacterium</taxon>
        <taxon>Mycobacterium ulcerans group</taxon>
    </lineage>
</organism>
<sequence length="56" mass="6094">MPSLQRDFLLQLAAEEAYAPVWGSGILFELNYVLAGLHDKGESPIALVAVRTFSTS</sequence>
<keyword evidence="2" id="KW-1185">Reference proteome</keyword>
<evidence type="ECO:0000313" key="2">
    <source>
        <dbReference type="Proteomes" id="UP000020681"/>
    </source>
</evidence>
<name>A0ABN0R6I3_MYCUL</name>
<dbReference type="Proteomes" id="UP000020681">
    <property type="component" value="Unassembled WGS sequence"/>
</dbReference>
<protein>
    <submittedName>
        <fullName evidence="1">Uncharacterized protein</fullName>
    </submittedName>
</protein>
<gene>
    <name evidence="1" type="ORF">I551_0811</name>
</gene>
<evidence type="ECO:0000313" key="1">
    <source>
        <dbReference type="EMBL" id="EUA92682.1"/>
    </source>
</evidence>
<accession>A0ABN0R6I3</accession>
<proteinExistence type="predicted"/>
<comment type="caution">
    <text evidence="1">The sequence shown here is derived from an EMBL/GenBank/DDBJ whole genome shotgun (WGS) entry which is preliminary data.</text>
</comment>
<reference evidence="1 2" key="1">
    <citation type="submission" date="2014-01" db="EMBL/GenBank/DDBJ databases">
        <authorList>
            <person name="Dobos K."/>
            <person name="Lenaerts A."/>
            <person name="Ordway D."/>
            <person name="DeGroote M.A."/>
            <person name="Parker T."/>
            <person name="Sizemore C."/>
            <person name="Tallon L.J."/>
            <person name="Sadzewicz L.K."/>
            <person name="Sengamalay N."/>
            <person name="Fraser C.M."/>
            <person name="Hine E."/>
            <person name="Shefchek K.A."/>
            <person name="Das S.P."/>
            <person name="Tettelin H."/>
        </authorList>
    </citation>
    <scope>NUCLEOTIDE SEQUENCE [LARGE SCALE GENOMIC DNA]</scope>
    <source>
        <strain evidence="1 2">Harvey</strain>
    </source>
</reference>